<organism evidence="2 3">
    <name type="scientific">Microbacterium candidum</name>
    <dbReference type="NCBI Taxonomy" id="3041922"/>
    <lineage>
        <taxon>Bacteria</taxon>
        <taxon>Bacillati</taxon>
        <taxon>Actinomycetota</taxon>
        <taxon>Actinomycetes</taxon>
        <taxon>Micrococcales</taxon>
        <taxon>Microbacteriaceae</taxon>
        <taxon>Microbacterium</taxon>
    </lineage>
</organism>
<dbReference type="RefSeq" id="WP_286289265.1">
    <property type="nucleotide sequence ID" value="NZ_JASXSZ010000004.1"/>
</dbReference>
<evidence type="ECO:0000256" key="1">
    <source>
        <dbReference type="SAM" id="Phobius"/>
    </source>
</evidence>
<dbReference type="EMBL" id="JASXSZ010000004">
    <property type="protein sequence ID" value="MDL9980309.1"/>
    <property type="molecule type" value="Genomic_DNA"/>
</dbReference>
<gene>
    <name evidence="2" type="ORF">QSV35_13280</name>
</gene>
<reference evidence="2 3" key="1">
    <citation type="submission" date="2023-06" db="EMBL/GenBank/DDBJ databases">
        <title>Microbacterium sp. nov., isolated from a waste landfill.</title>
        <authorList>
            <person name="Wen W."/>
        </authorList>
    </citation>
    <scope>NUCLEOTIDE SEQUENCE [LARGE SCALE GENOMIC DNA]</scope>
    <source>
        <strain evidence="2 3">ASV49</strain>
    </source>
</reference>
<dbReference type="Proteomes" id="UP001235064">
    <property type="component" value="Unassembled WGS sequence"/>
</dbReference>
<evidence type="ECO:0008006" key="4">
    <source>
        <dbReference type="Google" id="ProtNLM"/>
    </source>
</evidence>
<keyword evidence="3" id="KW-1185">Reference proteome</keyword>
<evidence type="ECO:0000313" key="3">
    <source>
        <dbReference type="Proteomes" id="UP001235064"/>
    </source>
</evidence>
<feature type="transmembrane region" description="Helical" evidence="1">
    <location>
        <begin position="172"/>
        <end position="199"/>
    </location>
</feature>
<feature type="transmembrane region" description="Helical" evidence="1">
    <location>
        <begin position="377"/>
        <end position="398"/>
    </location>
</feature>
<keyword evidence="1" id="KW-0472">Membrane</keyword>
<accession>A0ABT7N0S6</accession>
<keyword evidence="1" id="KW-0812">Transmembrane</keyword>
<comment type="caution">
    <text evidence="2">The sequence shown here is derived from an EMBL/GenBank/DDBJ whole genome shotgun (WGS) entry which is preliminary data.</text>
</comment>
<feature type="transmembrane region" description="Helical" evidence="1">
    <location>
        <begin position="302"/>
        <end position="324"/>
    </location>
</feature>
<evidence type="ECO:0000313" key="2">
    <source>
        <dbReference type="EMBL" id="MDL9980309.1"/>
    </source>
</evidence>
<feature type="transmembrane region" description="Helical" evidence="1">
    <location>
        <begin position="434"/>
        <end position="455"/>
    </location>
</feature>
<feature type="transmembrane region" description="Helical" evidence="1">
    <location>
        <begin position="206"/>
        <end position="224"/>
    </location>
</feature>
<keyword evidence="1" id="KW-1133">Transmembrane helix</keyword>
<feature type="transmembrane region" description="Helical" evidence="1">
    <location>
        <begin position="405"/>
        <end position="422"/>
    </location>
</feature>
<proteinExistence type="predicted"/>
<protein>
    <recommendedName>
        <fullName evidence="4">DUF2142 domain-containing protein</fullName>
    </recommendedName>
</protein>
<name>A0ABT7N0S6_9MICO</name>
<feature type="transmembrane region" description="Helical" evidence="1">
    <location>
        <begin position="230"/>
        <end position="249"/>
    </location>
</feature>
<sequence>MMTIAPSDSTRGRWHRLTVASAAAIRGERGFWRWLLALALVFLMMQAVFFTLVFAAASVPTSRIVNKLAWDASNSEWDARDFPQDGVGHRTPDIPWAGISDSFTECIALTLGVWANPADDSGPLSRAVANPHLGTCSTAYPGIKALAAGEPAEYGTTYARVWGGSNVVTRPMLAIGGVSAVRLASAVLLVAGFVVCAFAFARRSSIWLLVAVLAPVLLSTNILTQTLDSYPHVLTFSVALFGMAAGAALGRYPAPAIVIGAMAAGGLLNFVDFLLNPPLAWALFAFSAVATRAFSHGRDFRSLFAALGAGVGGWILGYGATWVAKWVIAVASYGQSALDEILSVVAFRIQGSYASVTPGLGQATSKNVMLWWSTIPLSRYVLAAAVAAAVIAAIILVVRHDFQGFWLAALAASPALLVLLWYELLSNHSQIHTWFTYRSVPAAVGILVAAVWLPVMARPHARMRADADRVRTLELENATA</sequence>
<feature type="transmembrane region" description="Helical" evidence="1">
    <location>
        <begin position="34"/>
        <end position="57"/>
    </location>
</feature>